<dbReference type="AlphaFoldDB" id="A0A438GFT6"/>
<dbReference type="Proteomes" id="UP000288805">
    <property type="component" value="Unassembled WGS sequence"/>
</dbReference>
<organism evidence="1 2">
    <name type="scientific">Vitis vinifera</name>
    <name type="common">Grape</name>
    <dbReference type="NCBI Taxonomy" id="29760"/>
    <lineage>
        <taxon>Eukaryota</taxon>
        <taxon>Viridiplantae</taxon>
        <taxon>Streptophyta</taxon>
        <taxon>Embryophyta</taxon>
        <taxon>Tracheophyta</taxon>
        <taxon>Spermatophyta</taxon>
        <taxon>Magnoliopsida</taxon>
        <taxon>eudicotyledons</taxon>
        <taxon>Gunneridae</taxon>
        <taxon>Pentapetalae</taxon>
        <taxon>rosids</taxon>
        <taxon>Vitales</taxon>
        <taxon>Vitaceae</taxon>
        <taxon>Viteae</taxon>
        <taxon>Vitis</taxon>
    </lineage>
</organism>
<name>A0A438GFT6_VITVI</name>
<sequence length="62" mass="6544">MCGGDDHLAWKRSISSEACRGLRTVGGGLFVVLVLVQCPGLSGIEVDSGIDQFELEDGYSAE</sequence>
<reference evidence="1 2" key="1">
    <citation type="journal article" date="2018" name="PLoS Genet.">
        <title>Population sequencing reveals clonal diversity and ancestral inbreeding in the grapevine cultivar Chardonnay.</title>
        <authorList>
            <person name="Roach M.J."/>
            <person name="Johnson D.L."/>
            <person name="Bohlmann J."/>
            <person name="van Vuuren H.J."/>
            <person name="Jones S.J."/>
            <person name="Pretorius I.S."/>
            <person name="Schmidt S.A."/>
            <person name="Borneman A.R."/>
        </authorList>
    </citation>
    <scope>NUCLEOTIDE SEQUENCE [LARGE SCALE GENOMIC DNA]</scope>
    <source>
        <strain evidence="2">cv. Chardonnay</strain>
        <tissue evidence="1">Leaf</tissue>
    </source>
</reference>
<accession>A0A438GFT6</accession>
<evidence type="ECO:0000313" key="2">
    <source>
        <dbReference type="Proteomes" id="UP000288805"/>
    </source>
</evidence>
<dbReference type="EMBL" id="QGNW01000447">
    <property type="protein sequence ID" value="RVW71075.1"/>
    <property type="molecule type" value="Genomic_DNA"/>
</dbReference>
<protein>
    <submittedName>
        <fullName evidence="1">Uncharacterized protein</fullName>
    </submittedName>
</protein>
<gene>
    <name evidence="1" type="ORF">CK203_061493</name>
</gene>
<evidence type="ECO:0000313" key="1">
    <source>
        <dbReference type="EMBL" id="RVW71075.1"/>
    </source>
</evidence>
<proteinExistence type="predicted"/>
<comment type="caution">
    <text evidence="1">The sequence shown here is derived from an EMBL/GenBank/DDBJ whole genome shotgun (WGS) entry which is preliminary data.</text>
</comment>